<accession>A0ABX8RNX2</accession>
<gene>
    <name evidence="1" type="ORF">KV110_26645</name>
</gene>
<evidence type="ECO:0000313" key="2">
    <source>
        <dbReference type="Proteomes" id="UP000694257"/>
    </source>
</evidence>
<reference evidence="1 2" key="1">
    <citation type="submission" date="2021-07" db="EMBL/GenBank/DDBJ databases">
        <title>Whole Genome Sequence of Nocardia Iowensis.</title>
        <authorList>
            <person name="Lamm A."/>
            <person name="Collins-Fairclough A.M."/>
            <person name="Bunk B."/>
            <person name="Sproer C."/>
        </authorList>
    </citation>
    <scope>NUCLEOTIDE SEQUENCE [LARGE SCALE GENOMIC DNA]</scope>
    <source>
        <strain evidence="1 2">NRRL 5646</strain>
    </source>
</reference>
<dbReference type="PANTHER" id="PTHR48098:SF1">
    <property type="entry name" value="DIACYLGLYCEROL ACYLTRANSFERASE_MYCOLYLTRANSFERASE AG85A"/>
    <property type="match status" value="1"/>
</dbReference>
<protein>
    <submittedName>
        <fullName evidence="1">Esterase family protein</fullName>
    </submittedName>
</protein>
<dbReference type="InterPro" id="IPR000801">
    <property type="entry name" value="Esterase-like"/>
</dbReference>
<proteinExistence type="predicted"/>
<organism evidence="1 2">
    <name type="scientific">Nocardia iowensis</name>
    <dbReference type="NCBI Taxonomy" id="204891"/>
    <lineage>
        <taxon>Bacteria</taxon>
        <taxon>Bacillati</taxon>
        <taxon>Actinomycetota</taxon>
        <taxon>Actinomycetes</taxon>
        <taxon>Mycobacteriales</taxon>
        <taxon>Nocardiaceae</taxon>
        <taxon>Nocardia</taxon>
    </lineage>
</organism>
<dbReference type="Proteomes" id="UP000694257">
    <property type="component" value="Chromosome"/>
</dbReference>
<name>A0ABX8RNX2_NOCIO</name>
<dbReference type="InterPro" id="IPR050583">
    <property type="entry name" value="Mycobacterial_A85_antigen"/>
</dbReference>
<sequence>MLIFGRYNGIVAASKYLVSLVGALVVSVLSVCPAAANPGGARVVEEASLGGSVSRMDVYSPSMDRVITNRVIRATGGPAPTLYLLTGIGGGQDGISWWDDTDVREFFADKHVNVVMPVGGAYSMYTDWIADDPAVGRNRWQTYLTRELPGVLDAELNSTGRNAIAGVSMSAASAVDLAIQAPDVYSAVAAYSGCPWTSDPLGVAMVNAQVGRGGGNTMNMWGAPGDAIWRAHDAFANAGALAGKTIYLSAATGTPGAIDEGGLPFPPIEAIASSCTAAFAGRLAQLGLPATHINRPEGAHTWGQFETDLHDSWPHLARALGA</sequence>
<dbReference type="EMBL" id="CP078145">
    <property type="protein sequence ID" value="QXN89116.1"/>
    <property type="molecule type" value="Genomic_DNA"/>
</dbReference>
<keyword evidence="2" id="KW-1185">Reference proteome</keyword>
<evidence type="ECO:0000313" key="1">
    <source>
        <dbReference type="EMBL" id="QXN89116.1"/>
    </source>
</evidence>
<dbReference type="Pfam" id="PF00756">
    <property type="entry name" value="Esterase"/>
    <property type="match status" value="1"/>
</dbReference>
<dbReference type="PANTHER" id="PTHR48098">
    <property type="entry name" value="ENTEROCHELIN ESTERASE-RELATED"/>
    <property type="match status" value="1"/>
</dbReference>